<dbReference type="NCBIfam" id="TIGR02587">
    <property type="entry name" value="TIGR02587 family membrane protein"/>
    <property type="match status" value="1"/>
</dbReference>
<accession>A0A917QLA8</accession>
<proteinExistence type="predicted"/>
<feature type="transmembrane region" description="Helical" evidence="1">
    <location>
        <begin position="218"/>
        <end position="240"/>
    </location>
</feature>
<sequence>MGEDAAPGAWARDLARGFAGAVLFALPLLMTMEMWWIGLYASPGRLALFLVLSVPLLIGLAFYAGFRDSFDWRDDVVDAFTAIGIGAITAGVALSLFGVIRLGDGLFDIVGKIAVQTVPASMGAALAREQLGGSGQEAQQRQEEASYLGKVFLMAAGALYLAFNVAPTEEMILIAFKMTPWHGLALVGVSLAMLHAFVYEVDFYGGRRPEIDRFWPLFLRYSVVGYAVALLVSAYVLWTFERFSGLDLERSVMATVVLGFPAALGAAAARLVL</sequence>
<name>A0A917QLA8_9HYPH</name>
<evidence type="ECO:0000313" key="2">
    <source>
        <dbReference type="EMBL" id="GGK54564.1"/>
    </source>
</evidence>
<dbReference type="InterPro" id="IPR024464">
    <property type="entry name" value="DUF2391"/>
</dbReference>
<feature type="transmembrane region" description="Helical" evidence="1">
    <location>
        <begin position="252"/>
        <end position="272"/>
    </location>
</feature>
<evidence type="ECO:0000313" key="3">
    <source>
        <dbReference type="Proteomes" id="UP000600449"/>
    </source>
</evidence>
<organism evidence="2 3">
    <name type="scientific">Salinarimonas ramus</name>
    <dbReference type="NCBI Taxonomy" id="690164"/>
    <lineage>
        <taxon>Bacteria</taxon>
        <taxon>Pseudomonadati</taxon>
        <taxon>Pseudomonadota</taxon>
        <taxon>Alphaproteobacteria</taxon>
        <taxon>Hyphomicrobiales</taxon>
        <taxon>Salinarimonadaceae</taxon>
        <taxon>Salinarimonas</taxon>
    </lineage>
</organism>
<keyword evidence="3" id="KW-1185">Reference proteome</keyword>
<comment type="caution">
    <text evidence="2">The sequence shown here is derived from an EMBL/GenBank/DDBJ whole genome shotgun (WGS) entry which is preliminary data.</text>
</comment>
<dbReference type="Proteomes" id="UP000600449">
    <property type="component" value="Unassembled WGS sequence"/>
</dbReference>
<feature type="transmembrane region" description="Helical" evidence="1">
    <location>
        <begin position="46"/>
        <end position="64"/>
    </location>
</feature>
<gene>
    <name evidence="2" type="ORF">GCM10011322_46690</name>
</gene>
<feature type="transmembrane region" description="Helical" evidence="1">
    <location>
        <begin position="18"/>
        <end position="39"/>
    </location>
</feature>
<keyword evidence="1" id="KW-0812">Transmembrane</keyword>
<keyword evidence="1" id="KW-0472">Membrane</keyword>
<keyword evidence="1" id="KW-1133">Transmembrane helix</keyword>
<dbReference type="Pfam" id="PF09622">
    <property type="entry name" value="DUF2391"/>
    <property type="match status" value="1"/>
</dbReference>
<protein>
    <submittedName>
        <fullName evidence="2">Membrane protein</fullName>
    </submittedName>
</protein>
<reference evidence="2 3" key="1">
    <citation type="journal article" date="2014" name="Int. J. Syst. Evol. Microbiol.">
        <title>Complete genome sequence of Corynebacterium casei LMG S-19264T (=DSM 44701T), isolated from a smear-ripened cheese.</title>
        <authorList>
            <consortium name="US DOE Joint Genome Institute (JGI-PGF)"/>
            <person name="Walter F."/>
            <person name="Albersmeier A."/>
            <person name="Kalinowski J."/>
            <person name="Ruckert C."/>
        </authorList>
    </citation>
    <scope>NUCLEOTIDE SEQUENCE [LARGE SCALE GENOMIC DNA]</scope>
    <source>
        <strain evidence="2 3">CGMCC 1.9161</strain>
    </source>
</reference>
<dbReference type="InterPro" id="IPR013416">
    <property type="entry name" value="CHP02587_IM"/>
</dbReference>
<dbReference type="AlphaFoldDB" id="A0A917QLA8"/>
<dbReference type="EMBL" id="BMMF01000020">
    <property type="protein sequence ID" value="GGK54564.1"/>
    <property type="molecule type" value="Genomic_DNA"/>
</dbReference>
<evidence type="ECO:0000256" key="1">
    <source>
        <dbReference type="SAM" id="Phobius"/>
    </source>
</evidence>
<feature type="transmembrane region" description="Helical" evidence="1">
    <location>
        <begin position="147"/>
        <end position="166"/>
    </location>
</feature>
<feature type="transmembrane region" description="Helical" evidence="1">
    <location>
        <begin position="178"/>
        <end position="198"/>
    </location>
</feature>
<feature type="transmembrane region" description="Helical" evidence="1">
    <location>
        <begin position="76"/>
        <end position="97"/>
    </location>
</feature>
<dbReference type="RefSeq" id="WP_188915698.1">
    <property type="nucleotide sequence ID" value="NZ_BMMF01000020.1"/>
</dbReference>